<dbReference type="InterPro" id="IPR018085">
    <property type="entry name" value="Ura-DNA_Glyclase_AS"/>
</dbReference>
<keyword evidence="8 9" id="KW-0234">DNA repair</keyword>
<feature type="active site" description="Proton acceptor" evidence="9 10">
    <location>
        <position position="61"/>
    </location>
</feature>
<protein>
    <recommendedName>
        <fullName evidence="5 9">Uracil-DNA glycosylase</fullName>
        <shortName evidence="9">UDG</shortName>
        <ecNumber evidence="4 9">3.2.2.27</ecNumber>
    </recommendedName>
</protein>
<evidence type="ECO:0000256" key="1">
    <source>
        <dbReference type="ARBA" id="ARBA00001400"/>
    </source>
</evidence>
<evidence type="ECO:0000256" key="10">
    <source>
        <dbReference type="PROSITE-ProRule" id="PRU10072"/>
    </source>
</evidence>
<dbReference type="InterPro" id="IPR005122">
    <property type="entry name" value="Uracil-DNA_glycosylase-like"/>
</dbReference>
<dbReference type="EC" id="3.2.2.27" evidence="4 9"/>
<dbReference type="GO" id="GO:0004844">
    <property type="term" value="F:uracil DNA N-glycosylase activity"/>
    <property type="evidence" value="ECO:0007669"/>
    <property type="project" value="UniProtKB-UniRule"/>
</dbReference>
<dbReference type="PANTHER" id="PTHR11264">
    <property type="entry name" value="URACIL-DNA GLYCOSYLASE"/>
    <property type="match status" value="1"/>
</dbReference>
<evidence type="ECO:0000256" key="8">
    <source>
        <dbReference type="ARBA" id="ARBA00023204"/>
    </source>
</evidence>
<comment type="function">
    <text evidence="2 9 11">Excises uracil residues from the DNA which can arise as a result of misincorporation of dUMP residues by DNA polymerase or due to deamination of cytosine.</text>
</comment>
<evidence type="ECO:0000259" key="12">
    <source>
        <dbReference type="SMART" id="SM00986"/>
    </source>
</evidence>
<reference evidence="13 14" key="1">
    <citation type="submission" date="2018-12" db="EMBL/GenBank/DDBJ databases">
        <authorList>
            <consortium name="Pathogen Informatics"/>
        </authorList>
    </citation>
    <scope>NUCLEOTIDE SEQUENCE [LARGE SCALE GENOMIC DNA]</scope>
    <source>
        <strain evidence="13 14">NCTC10296</strain>
    </source>
</reference>
<dbReference type="NCBIfam" id="NF003592">
    <property type="entry name" value="PRK05254.1-5"/>
    <property type="match status" value="1"/>
</dbReference>
<proteinExistence type="inferred from homology"/>
<evidence type="ECO:0000256" key="11">
    <source>
        <dbReference type="RuleBase" id="RU003780"/>
    </source>
</evidence>
<dbReference type="NCBIfam" id="NF003588">
    <property type="entry name" value="PRK05254.1-1"/>
    <property type="match status" value="1"/>
</dbReference>
<evidence type="ECO:0000256" key="7">
    <source>
        <dbReference type="ARBA" id="ARBA00022801"/>
    </source>
</evidence>
<dbReference type="AlphaFoldDB" id="A0A448D9J5"/>
<dbReference type="STRING" id="493.BWD07_08630"/>
<keyword evidence="9" id="KW-0963">Cytoplasm</keyword>
<dbReference type="HAMAP" id="MF_00148">
    <property type="entry name" value="UDG"/>
    <property type="match status" value="1"/>
</dbReference>
<gene>
    <name evidence="9 13" type="primary">ung</name>
    <name evidence="13" type="ORF">NCTC10296_01702</name>
</gene>
<dbReference type="SUPFAM" id="SSF52141">
    <property type="entry name" value="Uracil-DNA glycosylase-like"/>
    <property type="match status" value="1"/>
</dbReference>
<evidence type="ECO:0000313" key="13">
    <source>
        <dbReference type="EMBL" id="VEF02258.1"/>
    </source>
</evidence>
<dbReference type="InterPro" id="IPR036895">
    <property type="entry name" value="Uracil-DNA_glycosylase-like_sf"/>
</dbReference>
<dbReference type="Pfam" id="PF03167">
    <property type="entry name" value="UDG"/>
    <property type="match status" value="1"/>
</dbReference>
<dbReference type="SMART" id="SM00987">
    <property type="entry name" value="UreE_C"/>
    <property type="match status" value="1"/>
</dbReference>
<dbReference type="Gene3D" id="3.40.470.10">
    <property type="entry name" value="Uracil-DNA glycosylase-like domain"/>
    <property type="match status" value="1"/>
</dbReference>
<comment type="subcellular location">
    <subcellularLocation>
        <location evidence="9">Cytoplasm</location>
    </subcellularLocation>
</comment>
<dbReference type="Proteomes" id="UP000279284">
    <property type="component" value="Chromosome"/>
</dbReference>
<dbReference type="GO" id="GO:0005737">
    <property type="term" value="C:cytoplasm"/>
    <property type="evidence" value="ECO:0007669"/>
    <property type="project" value="UniProtKB-SubCell"/>
</dbReference>
<evidence type="ECO:0000256" key="3">
    <source>
        <dbReference type="ARBA" id="ARBA00008184"/>
    </source>
</evidence>
<dbReference type="FunFam" id="3.40.470.10:FF:000001">
    <property type="entry name" value="Uracil-DNA glycosylase"/>
    <property type="match status" value="1"/>
</dbReference>
<evidence type="ECO:0000256" key="2">
    <source>
        <dbReference type="ARBA" id="ARBA00002631"/>
    </source>
</evidence>
<dbReference type="NCBIfam" id="TIGR00628">
    <property type="entry name" value="ung"/>
    <property type="match status" value="1"/>
</dbReference>
<dbReference type="PANTHER" id="PTHR11264:SF0">
    <property type="entry name" value="URACIL-DNA GLYCOSYLASE"/>
    <property type="match status" value="1"/>
</dbReference>
<dbReference type="NCBIfam" id="NF003589">
    <property type="entry name" value="PRK05254.1-2"/>
    <property type="match status" value="1"/>
</dbReference>
<keyword evidence="13" id="KW-0326">Glycosidase</keyword>
<evidence type="ECO:0000256" key="9">
    <source>
        <dbReference type="HAMAP-Rule" id="MF_00148"/>
    </source>
</evidence>
<dbReference type="KEGG" id="nci:NCTC10296_01702"/>
<dbReference type="PROSITE" id="PS00130">
    <property type="entry name" value="U_DNA_GLYCOSYLASE"/>
    <property type="match status" value="1"/>
</dbReference>
<evidence type="ECO:0000313" key="14">
    <source>
        <dbReference type="Proteomes" id="UP000279284"/>
    </source>
</evidence>
<dbReference type="EMBL" id="LR134313">
    <property type="protein sequence ID" value="VEF02258.1"/>
    <property type="molecule type" value="Genomic_DNA"/>
</dbReference>
<feature type="domain" description="Uracil-DNA glycosylase-like" evidence="12">
    <location>
        <begin position="46"/>
        <end position="207"/>
    </location>
</feature>
<dbReference type="CDD" id="cd10027">
    <property type="entry name" value="UDG-F1-like"/>
    <property type="match status" value="1"/>
</dbReference>
<keyword evidence="14" id="KW-1185">Reference proteome</keyword>
<dbReference type="NCBIfam" id="NF003591">
    <property type="entry name" value="PRK05254.1-4"/>
    <property type="match status" value="1"/>
</dbReference>
<keyword evidence="6 9" id="KW-0227">DNA damage</keyword>
<dbReference type="GO" id="GO:0097510">
    <property type="term" value="P:base-excision repair, AP site formation via deaminated base removal"/>
    <property type="evidence" value="ECO:0007669"/>
    <property type="project" value="TreeGrafter"/>
</dbReference>
<evidence type="ECO:0000256" key="6">
    <source>
        <dbReference type="ARBA" id="ARBA00022763"/>
    </source>
</evidence>
<organism evidence="13 14">
    <name type="scientific">Neisseria canis</name>
    <dbReference type="NCBI Taxonomy" id="493"/>
    <lineage>
        <taxon>Bacteria</taxon>
        <taxon>Pseudomonadati</taxon>
        <taxon>Pseudomonadota</taxon>
        <taxon>Betaproteobacteria</taxon>
        <taxon>Neisseriales</taxon>
        <taxon>Neisseriaceae</taxon>
        <taxon>Neisseria</taxon>
    </lineage>
</organism>
<evidence type="ECO:0000256" key="5">
    <source>
        <dbReference type="ARBA" id="ARBA00018429"/>
    </source>
</evidence>
<evidence type="ECO:0000256" key="4">
    <source>
        <dbReference type="ARBA" id="ARBA00012030"/>
    </source>
</evidence>
<keyword evidence="7 9" id="KW-0378">Hydrolase</keyword>
<sequence>MQTWKEAIGTEKEAPYFRHILNTVKAERQAGQIIYPPAGDVFNAFKATEFDRVKVVILGQDPYHGAGQAHGLAFSVRPEVHIPPSLQNIYKELAADIEGFQMPRHGYLQGWAEQGVLLLNTVLTVRAGQAHSHASLGWEQFTDCVIHRLNDQREHLVFMLWGSHAQKKGAFIDRNRHLVLTAPHPSPLSAHRGFLGCRHFSQANAYLKAHGQTPIEWQI</sequence>
<comment type="similarity">
    <text evidence="3 9 11">Belongs to the uracil-DNA glycosylase (UDG) superfamily. UNG family.</text>
</comment>
<name>A0A448D9J5_9NEIS</name>
<dbReference type="InterPro" id="IPR002043">
    <property type="entry name" value="UDG_fam1"/>
</dbReference>
<dbReference type="RefSeq" id="WP_085417031.1">
    <property type="nucleotide sequence ID" value="NZ_LR134313.1"/>
</dbReference>
<dbReference type="OrthoDB" id="9804372at2"/>
<comment type="catalytic activity">
    <reaction evidence="1 9 11">
        <text>Hydrolyzes single-stranded DNA or mismatched double-stranded DNA and polynucleotides, releasing free uracil.</text>
        <dbReference type="EC" id="3.2.2.27"/>
    </reaction>
</comment>
<dbReference type="SMART" id="SM00986">
    <property type="entry name" value="UDG"/>
    <property type="match status" value="1"/>
</dbReference>
<accession>A0A448D9J5</accession>